<evidence type="ECO:0000256" key="5">
    <source>
        <dbReference type="PROSITE-ProRule" id="PRU01240"/>
    </source>
</evidence>
<accession>A0ABS5KK81</accession>
<evidence type="ECO:0000256" key="7">
    <source>
        <dbReference type="SAM" id="MobiDB-lite"/>
    </source>
</evidence>
<dbReference type="InterPro" id="IPR000209">
    <property type="entry name" value="Peptidase_S8/S53_dom"/>
</dbReference>
<feature type="active site" description="Charge relay system" evidence="5">
    <location>
        <position position="141"/>
    </location>
</feature>
<evidence type="ECO:0000256" key="3">
    <source>
        <dbReference type="ARBA" id="ARBA00022801"/>
    </source>
</evidence>
<keyword evidence="4 5" id="KW-0720">Serine protease</keyword>
<dbReference type="PANTHER" id="PTHR43806">
    <property type="entry name" value="PEPTIDASE S8"/>
    <property type="match status" value="1"/>
</dbReference>
<dbReference type="InterPro" id="IPR015500">
    <property type="entry name" value="Peptidase_S8_subtilisin-rel"/>
</dbReference>
<reference evidence="9 10" key="1">
    <citation type="submission" date="2020-02" db="EMBL/GenBank/DDBJ databases">
        <title>Acidophilic actinobacteria isolated from forest soil.</title>
        <authorList>
            <person name="Golinska P."/>
        </authorList>
    </citation>
    <scope>NUCLEOTIDE SEQUENCE [LARGE SCALE GENOMIC DNA]</scope>
    <source>
        <strain evidence="9 10">NL8</strain>
    </source>
</reference>
<dbReference type="RefSeq" id="WP_212007341.1">
    <property type="nucleotide sequence ID" value="NZ_JAAFYZ010000005.1"/>
</dbReference>
<dbReference type="InterPro" id="IPR023828">
    <property type="entry name" value="Peptidase_S8_Ser-AS"/>
</dbReference>
<name>A0ABS5KK81_9ACTN</name>
<organism evidence="9 10">
    <name type="scientific">Catenulispora pinistramenti</name>
    <dbReference type="NCBI Taxonomy" id="2705254"/>
    <lineage>
        <taxon>Bacteria</taxon>
        <taxon>Bacillati</taxon>
        <taxon>Actinomycetota</taxon>
        <taxon>Actinomycetes</taxon>
        <taxon>Catenulisporales</taxon>
        <taxon>Catenulisporaceae</taxon>
        <taxon>Catenulispora</taxon>
    </lineage>
</organism>
<evidence type="ECO:0000259" key="8">
    <source>
        <dbReference type="Pfam" id="PF00082"/>
    </source>
</evidence>
<keyword evidence="2 5" id="KW-0645">Protease</keyword>
<dbReference type="Proteomes" id="UP000730482">
    <property type="component" value="Unassembled WGS sequence"/>
</dbReference>
<gene>
    <name evidence="9" type="ORF">KGQ19_02215</name>
</gene>
<comment type="caution">
    <text evidence="9">The sequence shown here is derived from an EMBL/GenBank/DDBJ whole genome shotgun (WGS) entry which is preliminary data.</text>
</comment>
<dbReference type="CDD" id="cd00306">
    <property type="entry name" value="Peptidases_S8_S53"/>
    <property type="match status" value="1"/>
</dbReference>
<dbReference type="PROSITE" id="PS00136">
    <property type="entry name" value="SUBTILASE_ASP"/>
    <property type="match status" value="1"/>
</dbReference>
<evidence type="ECO:0000256" key="1">
    <source>
        <dbReference type="ARBA" id="ARBA00011073"/>
    </source>
</evidence>
<evidence type="ECO:0000256" key="4">
    <source>
        <dbReference type="ARBA" id="ARBA00022825"/>
    </source>
</evidence>
<feature type="region of interest" description="Disordered" evidence="7">
    <location>
        <begin position="83"/>
        <end position="127"/>
    </location>
</feature>
<dbReference type="EMBL" id="JAAFYZ010000005">
    <property type="protein sequence ID" value="MBS2545676.1"/>
    <property type="molecule type" value="Genomic_DNA"/>
</dbReference>
<dbReference type="PRINTS" id="PR00723">
    <property type="entry name" value="SUBTILISIN"/>
</dbReference>
<keyword evidence="10" id="KW-1185">Reference proteome</keyword>
<feature type="active site" description="Charge relay system" evidence="5">
    <location>
        <position position="348"/>
    </location>
</feature>
<evidence type="ECO:0000256" key="2">
    <source>
        <dbReference type="ARBA" id="ARBA00022670"/>
    </source>
</evidence>
<evidence type="ECO:0000313" key="10">
    <source>
        <dbReference type="Proteomes" id="UP000730482"/>
    </source>
</evidence>
<dbReference type="PROSITE" id="PS51892">
    <property type="entry name" value="SUBTILASE"/>
    <property type="match status" value="1"/>
</dbReference>
<evidence type="ECO:0000256" key="6">
    <source>
        <dbReference type="RuleBase" id="RU003355"/>
    </source>
</evidence>
<dbReference type="PANTHER" id="PTHR43806:SF11">
    <property type="entry name" value="CEREVISIN-RELATED"/>
    <property type="match status" value="1"/>
</dbReference>
<proteinExistence type="inferred from homology"/>
<keyword evidence="3 5" id="KW-0378">Hydrolase</keyword>
<sequence>MTDHAARIARILETHQDVVHVGGSTGALIKKDQLLVLDAHADAVHDGARRWVDRREDSGVPGVTVLRLRSDAGVDAAELTHQLRGGAGAHRRTSVTPNHVLQGAPGDITGGPEGKPTPAPDLAAPVGTDGEARQVTVGVLDTGIDEHPWFDKHPWYQDCTADQHEALNPAKESDMEPESGHGTFIAGVLMQHAPNVYLRFERVLEPDGVADELALLHGIAKLQAQAAAKGGNLDVVNLSLGCFTFDDRPSPVLADAVARLARQSVIVAAAGNAASDRPFWPAALKDVIAVAALAEQSAGTEPERAAFSNYGWWVDAAAPGEKIISSFLTHGEENNQQFHGFAKWSGTSFAAPYVAGKIAALMAAKGMTARDAVSELLNAAGPRIPDLGVVVSADR</sequence>
<dbReference type="Pfam" id="PF00082">
    <property type="entry name" value="Peptidase_S8"/>
    <property type="match status" value="1"/>
</dbReference>
<feature type="active site" description="Charge relay system" evidence="5">
    <location>
        <position position="181"/>
    </location>
</feature>
<comment type="similarity">
    <text evidence="1 5 6">Belongs to the peptidase S8 family.</text>
</comment>
<protein>
    <submittedName>
        <fullName evidence="9">S8/S53 family peptidase</fullName>
    </submittedName>
</protein>
<dbReference type="SUPFAM" id="SSF52743">
    <property type="entry name" value="Subtilisin-like"/>
    <property type="match status" value="1"/>
</dbReference>
<dbReference type="Gene3D" id="3.40.50.200">
    <property type="entry name" value="Peptidase S8/S53 domain"/>
    <property type="match status" value="1"/>
</dbReference>
<dbReference type="InterPro" id="IPR050131">
    <property type="entry name" value="Peptidase_S8_subtilisin-like"/>
</dbReference>
<evidence type="ECO:0000313" key="9">
    <source>
        <dbReference type="EMBL" id="MBS2545676.1"/>
    </source>
</evidence>
<feature type="domain" description="Peptidase S8/S53" evidence="8">
    <location>
        <begin position="133"/>
        <end position="380"/>
    </location>
</feature>
<dbReference type="PROSITE" id="PS00138">
    <property type="entry name" value="SUBTILASE_SER"/>
    <property type="match status" value="1"/>
</dbReference>
<dbReference type="InterPro" id="IPR036852">
    <property type="entry name" value="Peptidase_S8/S53_dom_sf"/>
</dbReference>
<dbReference type="InterPro" id="IPR023827">
    <property type="entry name" value="Peptidase_S8_Asp-AS"/>
</dbReference>